<evidence type="ECO:0000256" key="1">
    <source>
        <dbReference type="SAM" id="Phobius"/>
    </source>
</evidence>
<evidence type="ECO:0000259" key="2">
    <source>
        <dbReference type="Pfam" id="PF00892"/>
    </source>
</evidence>
<gene>
    <name evidence="3" type="primary">yijE</name>
    <name evidence="3" type="ORF">NCTC10295_00651</name>
</gene>
<feature type="transmembrane region" description="Helical" evidence="1">
    <location>
        <begin position="7"/>
        <end position="27"/>
    </location>
</feature>
<feature type="transmembrane region" description="Helical" evidence="1">
    <location>
        <begin position="244"/>
        <end position="263"/>
    </location>
</feature>
<keyword evidence="1" id="KW-1133">Transmembrane helix</keyword>
<feature type="transmembrane region" description="Helical" evidence="1">
    <location>
        <begin position="125"/>
        <end position="143"/>
    </location>
</feature>
<dbReference type="RefSeq" id="WP_066079940.1">
    <property type="nucleotide sequence ID" value="NZ_CP181246.1"/>
</dbReference>
<feature type="transmembrane region" description="Helical" evidence="1">
    <location>
        <begin position="211"/>
        <end position="232"/>
    </location>
</feature>
<dbReference type="Gene3D" id="1.10.3730.20">
    <property type="match status" value="1"/>
</dbReference>
<keyword evidence="1" id="KW-0812">Transmembrane</keyword>
<feature type="transmembrane region" description="Helical" evidence="1">
    <location>
        <begin position="269"/>
        <end position="287"/>
    </location>
</feature>
<feature type="domain" description="EamA" evidence="2">
    <location>
        <begin position="151"/>
        <end position="285"/>
    </location>
</feature>
<reference evidence="3 4" key="1">
    <citation type="submission" date="2018-06" db="EMBL/GenBank/DDBJ databases">
        <authorList>
            <consortium name="Pathogen Informatics"/>
            <person name="Doyle S."/>
        </authorList>
    </citation>
    <scope>NUCLEOTIDE SEQUENCE [LARGE SCALE GENOMIC DNA]</scope>
    <source>
        <strain evidence="3 4">NCTC10295</strain>
    </source>
</reference>
<dbReference type="EMBL" id="UGQS01000001">
    <property type="protein sequence ID" value="STZ75897.1"/>
    <property type="molecule type" value="Genomic_DNA"/>
</dbReference>
<feature type="domain" description="EamA" evidence="2">
    <location>
        <begin position="6"/>
        <end position="141"/>
    </location>
</feature>
<feature type="transmembrane region" description="Helical" evidence="1">
    <location>
        <begin position="39"/>
        <end position="57"/>
    </location>
</feature>
<name>A0A378UEZ3_BERDE</name>
<evidence type="ECO:0000313" key="4">
    <source>
        <dbReference type="Proteomes" id="UP000254651"/>
    </source>
</evidence>
<evidence type="ECO:0000313" key="3">
    <source>
        <dbReference type="EMBL" id="STZ75897.1"/>
    </source>
</evidence>
<feature type="transmembrane region" description="Helical" evidence="1">
    <location>
        <begin position="149"/>
        <end position="168"/>
    </location>
</feature>
<feature type="transmembrane region" description="Helical" evidence="1">
    <location>
        <begin position="180"/>
        <end position="196"/>
    </location>
</feature>
<feature type="transmembrane region" description="Helical" evidence="1">
    <location>
        <begin position="69"/>
        <end position="92"/>
    </location>
</feature>
<dbReference type="PANTHER" id="PTHR22911">
    <property type="entry name" value="ACYL-MALONYL CONDENSING ENZYME-RELATED"/>
    <property type="match status" value="1"/>
</dbReference>
<protein>
    <submittedName>
        <fullName evidence="3">Transporter</fullName>
    </submittedName>
</protein>
<dbReference type="Pfam" id="PF00892">
    <property type="entry name" value="EamA"/>
    <property type="match status" value="2"/>
</dbReference>
<dbReference type="PANTHER" id="PTHR22911:SF79">
    <property type="entry name" value="MOBA-LIKE NTP TRANSFERASE DOMAIN-CONTAINING PROTEIN"/>
    <property type="match status" value="1"/>
</dbReference>
<dbReference type="SUPFAM" id="SSF103481">
    <property type="entry name" value="Multidrug resistance efflux transporter EmrE"/>
    <property type="match status" value="2"/>
</dbReference>
<sequence length="293" mass="30185">MDKQTVGMLQVVAGAVCWGSLGVLGAALNRLSFEGAEVAALRIVIAAALLLAALPYFRPYLRGLTLRQLPMLAVQSFIGMLGMSLLYFAAVARVGSSLAVALLYTAPVWSLIFARVLLGEGITRGQAVLTVVAAAGVGLTMTGGAAVDAVGIAAGLGSGICYALYGVLGKRAMAGNPPMRVFFTSIGCSALVLLLMPDTWQAFGKLLGQAWPAWLSALALALVGTVAAFALFVKGLEKMPAARASVFTVFEPLTAVLLAALLLGERLGGLQYAGVVLIVAAAVLNALPRRALR</sequence>
<accession>A0A378UEZ3</accession>
<dbReference type="InterPro" id="IPR000620">
    <property type="entry name" value="EamA_dom"/>
</dbReference>
<organism evidence="3 4">
    <name type="scientific">Bergeriella denitrificans</name>
    <name type="common">Neisseria denitrificans</name>
    <dbReference type="NCBI Taxonomy" id="494"/>
    <lineage>
        <taxon>Bacteria</taxon>
        <taxon>Pseudomonadati</taxon>
        <taxon>Pseudomonadota</taxon>
        <taxon>Betaproteobacteria</taxon>
        <taxon>Neisseriales</taxon>
        <taxon>Neisseriaceae</taxon>
        <taxon>Bergeriella</taxon>
    </lineage>
</organism>
<keyword evidence="1" id="KW-0472">Membrane</keyword>
<dbReference type="AlphaFoldDB" id="A0A378UEZ3"/>
<feature type="transmembrane region" description="Helical" evidence="1">
    <location>
        <begin position="98"/>
        <end position="118"/>
    </location>
</feature>
<keyword evidence="4" id="KW-1185">Reference proteome</keyword>
<proteinExistence type="predicted"/>
<dbReference type="GO" id="GO:0016020">
    <property type="term" value="C:membrane"/>
    <property type="evidence" value="ECO:0007669"/>
    <property type="project" value="InterPro"/>
</dbReference>
<dbReference type="Proteomes" id="UP000254651">
    <property type="component" value="Unassembled WGS sequence"/>
</dbReference>
<dbReference type="InterPro" id="IPR037185">
    <property type="entry name" value="EmrE-like"/>
</dbReference>